<dbReference type="AlphaFoldDB" id="A0A645DW05"/>
<name>A0A645DW05_9ZZZZ</name>
<keyword evidence="1" id="KW-0812">Transmembrane</keyword>
<reference evidence="2" key="1">
    <citation type="submission" date="2019-08" db="EMBL/GenBank/DDBJ databases">
        <authorList>
            <person name="Kucharzyk K."/>
            <person name="Murdoch R.W."/>
            <person name="Higgins S."/>
            <person name="Loffler F."/>
        </authorList>
    </citation>
    <scope>NUCLEOTIDE SEQUENCE</scope>
</reference>
<evidence type="ECO:0000313" key="2">
    <source>
        <dbReference type="EMBL" id="MPM93557.1"/>
    </source>
</evidence>
<protein>
    <submittedName>
        <fullName evidence="2">Uncharacterized protein</fullName>
    </submittedName>
</protein>
<evidence type="ECO:0000256" key="1">
    <source>
        <dbReference type="SAM" id="Phobius"/>
    </source>
</evidence>
<proteinExistence type="predicted"/>
<feature type="transmembrane region" description="Helical" evidence="1">
    <location>
        <begin position="48"/>
        <end position="66"/>
    </location>
</feature>
<organism evidence="2">
    <name type="scientific">bioreactor metagenome</name>
    <dbReference type="NCBI Taxonomy" id="1076179"/>
    <lineage>
        <taxon>unclassified sequences</taxon>
        <taxon>metagenomes</taxon>
        <taxon>ecological metagenomes</taxon>
    </lineage>
</organism>
<keyword evidence="1" id="KW-0472">Membrane</keyword>
<gene>
    <name evidence="2" type="ORF">SDC9_140696</name>
</gene>
<sequence>MYLSWSEVAALVINGVQGRYFFPLLPFLFFFLHDAAVFLRKNFWARKVLVTMLLMAMAFTLLYSTYNRFYNLHTQWQNTDVVLTELEQKSQSDQSKSFSLPVSLEATASRQTTGFAIAIDHYEATQAANLLYQVRDADCQKVLLQAFVSPEDRYENAILLVKHQLLGAGEYCYQIQDVSNSPSPFQLRGEDSAFIDVLLLP</sequence>
<feature type="transmembrane region" description="Helical" evidence="1">
    <location>
        <begin position="20"/>
        <end position="39"/>
    </location>
</feature>
<dbReference type="EMBL" id="VSSQ01040340">
    <property type="protein sequence ID" value="MPM93557.1"/>
    <property type="molecule type" value="Genomic_DNA"/>
</dbReference>
<comment type="caution">
    <text evidence="2">The sequence shown here is derived from an EMBL/GenBank/DDBJ whole genome shotgun (WGS) entry which is preliminary data.</text>
</comment>
<keyword evidence="1" id="KW-1133">Transmembrane helix</keyword>
<accession>A0A645DW05</accession>